<name>A0AAN6M4F6_9PLEO</name>
<dbReference type="InterPro" id="IPR040976">
    <property type="entry name" value="Pkinase_fungal"/>
</dbReference>
<dbReference type="EMBL" id="WVTA01000002">
    <property type="protein sequence ID" value="KAK3216154.1"/>
    <property type="molecule type" value="Genomic_DNA"/>
</dbReference>
<comment type="caution">
    <text evidence="2">The sequence shown here is derived from an EMBL/GenBank/DDBJ whole genome shotgun (WGS) entry which is preliminary data.</text>
</comment>
<dbReference type="Pfam" id="PF17667">
    <property type="entry name" value="Pkinase_fungal"/>
    <property type="match status" value="1"/>
</dbReference>
<evidence type="ECO:0000313" key="2">
    <source>
        <dbReference type="EMBL" id="KAK3216154.1"/>
    </source>
</evidence>
<reference evidence="2 3" key="1">
    <citation type="submission" date="2021-02" db="EMBL/GenBank/DDBJ databases">
        <title>Genome assembly of Pseudopithomyces chartarum.</title>
        <authorList>
            <person name="Jauregui R."/>
            <person name="Singh J."/>
            <person name="Voisey C."/>
        </authorList>
    </citation>
    <scope>NUCLEOTIDE SEQUENCE [LARGE SCALE GENOMIC DNA]</scope>
    <source>
        <strain evidence="2 3">AGR01</strain>
    </source>
</reference>
<dbReference type="AlphaFoldDB" id="A0AAN6M4F6"/>
<sequence>MTDASRSAIINAKPIGHGLDAFRDPARLLPLASVIFNPGASPDQVVSEVLQDHALDLILALQALPASRSLSSDDDGKNFFGDLSRLNQAINAEIPMDEVEDNLTIDHPVVFNALFGKISELREMTAAVLQNCKVGESPLFREDVGWIEWPERCEEAAVLQFLRQHIGRFLRSADECGFRPAKRRRCLATPNRPIPGSISKRKLDIGIAYDASDELGEGAQHDWSHILVLGELKSNPREDKHSSTWLDLVRYAREVLSTKMT</sequence>
<gene>
    <name evidence="2" type="ORF">GRF29_8g2334174</name>
</gene>
<protein>
    <recommendedName>
        <fullName evidence="1">Fungal-type protein kinase domain-containing protein</fullName>
    </recommendedName>
</protein>
<proteinExistence type="predicted"/>
<dbReference type="Proteomes" id="UP001280581">
    <property type="component" value="Unassembled WGS sequence"/>
</dbReference>
<evidence type="ECO:0000313" key="3">
    <source>
        <dbReference type="Proteomes" id="UP001280581"/>
    </source>
</evidence>
<organism evidence="2 3">
    <name type="scientific">Pseudopithomyces chartarum</name>
    <dbReference type="NCBI Taxonomy" id="1892770"/>
    <lineage>
        <taxon>Eukaryota</taxon>
        <taxon>Fungi</taxon>
        <taxon>Dikarya</taxon>
        <taxon>Ascomycota</taxon>
        <taxon>Pezizomycotina</taxon>
        <taxon>Dothideomycetes</taxon>
        <taxon>Pleosporomycetidae</taxon>
        <taxon>Pleosporales</taxon>
        <taxon>Massarineae</taxon>
        <taxon>Didymosphaeriaceae</taxon>
        <taxon>Pseudopithomyces</taxon>
    </lineage>
</organism>
<keyword evidence="3" id="KW-1185">Reference proteome</keyword>
<evidence type="ECO:0000259" key="1">
    <source>
        <dbReference type="Pfam" id="PF17667"/>
    </source>
</evidence>
<feature type="domain" description="Fungal-type protein kinase" evidence="1">
    <location>
        <begin position="203"/>
        <end position="259"/>
    </location>
</feature>
<accession>A0AAN6M4F6</accession>